<keyword evidence="2" id="KW-0540">Nuclease</keyword>
<keyword evidence="2" id="KW-0378">Hydrolase</keyword>
<gene>
    <name evidence="2" type="ORF">HELGO_WM2089</name>
</gene>
<sequence length="873" mass="100661">MSSYEEVKEFVFNRLTKKYKVNGQLAEDDISYELENVQKILLSDNKKLVFDDIDIDLSKNDFERMKRELETSFDVKMEEGLLIQGEEQQDRDNSWWTGVVKQDIENYYWYRYKKYLKKSLPTDVVRTIDIDTDIIMNNIENPRIDNFNRYGMVVGHVQSGKTANYSSLICKAADAGYKFIVVIAGGINNLRNQTQERINESFVGRDKGNPIGVGIGDSSLNKLPISLTTKEKDFDINDANRNSQGTNFETNTTPILLVIKKNTRTLDNVIKWLEEVYNNKISNHAMLMVDDESDYASINTKDEEDPTAINKKLRKLLSLFHKSVYVAYTATPYANIFIDHEAGHDNLGRDLFPKDFIYALNAPDNYFGARKIFLGGDRKYLVTIDDYLDDIPSKHKKDFELPSIPQSLYDAMRVFVINIAIRSLRGQEKSHNSMLIHATRFTDVHRKFALHVEEYINSIVVDINSYGRLENSITFSCLIQELKNTFELRYINLEFSWDEVLERICSTIETVVVREVHQKTSVPLEYRKDRVTNAIVIGGTSLSRGYTLEGLSVSYFLRNTVFYDTLMQMGRWFGYRVGYEDICRVYMPESMIDNFGRIIEATEDLVKDFKLMSEANKTPNDFGLAVKQHPDSVLQVTARNKQKNVQEFIFNMKLDGQAKETSWLSSSIDDRKNNLLVVETIVKKLQDNYQVEYVGNNLLWRSVDRQNIIEFLNNFKVYQTDALGISARMPIAFVEKYAKTRNIVWDVALYSGKGESYIINDITLNKEVRQATLKNNDYIEIKNRQVSTGNSESIALDSITRKNLGSNRKVIRKNIKNPLLQLHILETNEDSTLVAFGISFPGDILSNDETINMKINTVYYKSLLEDLEVLSDD</sequence>
<organism evidence="2">
    <name type="scientific">uncultured Sulfurovum sp</name>
    <dbReference type="NCBI Taxonomy" id="269237"/>
    <lineage>
        <taxon>Bacteria</taxon>
        <taxon>Pseudomonadati</taxon>
        <taxon>Campylobacterota</taxon>
        <taxon>Epsilonproteobacteria</taxon>
        <taxon>Campylobacterales</taxon>
        <taxon>Sulfurovaceae</taxon>
        <taxon>Sulfurovum</taxon>
        <taxon>environmental samples</taxon>
    </lineage>
</organism>
<accession>A0A6S6SH97</accession>
<protein>
    <submittedName>
        <fullName evidence="2">Endonuclease</fullName>
    </submittedName>
</protein>
<dbReference type="InterPro" id="IPR027417">
    <property type="entry name" value="P-loop_NTPase"/>
</dbReference>
<dbReference type="GO" id="GO:0004519">
    <property type="term" value="F:endonuclease activity"/>
    <property type="evidence" value="ECO:0007669"/>
    <property type="project" value="UniProtKB-KW"/>
</dbReference>
<name>A0A6S6SH97_9BACT</name>
<proteinExistence type="predicted"/>
<evidence type="ECO:0000313" key="2">
    <source>
        <dbReference type="EMBL" id="CAA6802168.1"/>
    </source>
</evidence>
<keyword evidence="2" id="KW-0255">Endonuclease</keyword>
<evidence type="ECO:0000259" key="1">
    <source>
        <dbReference type="Pfam" id="PF10593"/>
    </source>
</evidence>
<dbReference type="EMBL" id="CACVAX010000006">
    <property type="protein sequence ID" value="CAA6802168.1"/>
    <property type="molecule type" value="Genomic_DNA"/>
</dbReference>
<feature type="domain" description="Putative endonuclease Z1" evidence="1">
    <location>
        <begin position="407"/>
        <end position="632"/>
    </location>
</feature>
<dbReference type="SUPFAM" id="SSF52540">
    <property type="entry name" value="P-loop containing nucleoside triphosphate hydrolases"/>
    <property type="match status" value="1"/>
</dbReference>
<dbReference type="Pfam" id="PF10593">
    <property type="entry name" value="Z1"/>
    <property type="match status" value="1"/>
</dbReference>
<reference evidence="2" key="1">
    <citation type="submission" date="2020-01" db="EMBL/GenBank/DDBJ databases">
        <authorList>
            <person name="Meier V. D."/>
            <person name="Meier V D."/>
        </authorList>
    </citation>
    <scope>NUCLEOTIDE SEQUENCE</scope>
    <source>
        <strain evidence="2">HLG_WM_MAG_04</strain>
    </source>
</reference>
<dbReference type="AlphaFoldDB" id="A0A6S6SH97"/>
<dbReference type="InterPro" id="IPR018310">
    <property type="entry name" value="Put_endonuclease_Z1-dom"/>
</dbReference>